<evidence type="ECO:0000313" key="2">
    <source>
        <dbReference type="EMBL" id="THD12153.1"/>
    </source>
</evidence>
<evidence type="ECO:0000256" key="1">
    <source>
        <dbReference type="ARBA" id="ARBA00023186"/>
    </source>
</evidence>
<proteinExistence type="predicted"/>
<keyword evidence="3" id="KW-1185">Reference proteome</keyword>
<comment type="caution">
    <text evidence="2">The sequence shown here is derived from an EMBL/GenBank/DDBJ whole genome shotgun (WGS) entry which is preliminary data.</text>
</comment>
<dbReference type="STRING" id="993689.GCA_002077135_03275"/>
<evidence type="ECO:0008006" key="4">
    <source>
        <dbReference type="Google" id="ProtNLM"/>
    </source>
</evidence>
<organism evidence="2 3">
    <name type="scientific">Metallibacterium scheffleri</name>
    <dbReference type="NCBI Taxonomy" id="993689"/>
    <lineage>
        <taxon>Bacteria</taxon>
        <taxon>Pseudomonadati</taxon>
        <taxon>Pseudomonadota</taxon>
        <taxon>Gammaproteobacteria</taxon>
        <taxon>Lysobacterales</taxon>
        <taxon>Rhodanobacteraceae</taxon>
        <taxon>Metallibacterium</taxon>
    </lineage>
</organism>
<dbReference type="Proteomes" id="UP000307749">
    <property type="component" value="Unassembled WGS sequence"/>
</dbReference>
<evidence type="ECO:0000313" key="3">
    <source>
        <dbReference type="Proteomes" id="UP000307749"/>
    </source>
</evidence>
<dbReference type="EMBL" id="MWQO01000003">
    <property type="protein sequence ID" value="THD12153.1"/>
    <property type="molecule type" value="Genomic_DNA"/>
</dbReference>
<name>A0A4S3KSP0_9GAMM</name>
<accession>A0A4S3KSP0</accession>
<keyword evidence="1" id="KW-0143">Chaperone</keyword>
<dbReference type="Gene3D" id="1.10.287.110">
    <property type="entry name" value="DnaJ domain"/>
    <property type="match status" value="1"/>
</dbReference>
<dbReference type="SUPFAM" id="SSF46565">
    <property type="entry name" value="Chaperone J-domain"/>
    <property type="match status" value="1"/>
</dbReference>
<sequence>MRGARRGAVPAGADSAQQLRRIYRQLASALHPDRESDPELRTRNTDLLKRANAAYAQHDLYALLSLQLEARLLDSPGLAGIVDAEYKALTATLRRQLRDTEAQVASIEFELGQLLSRPAARRISPQHVRQDLQELAQALAGACGEIEDLLARGSAVKSLKAWLREQDRARQSFEFEMDDAFAELLAAMVQAAPAKPPRRRR</sequence>
<dbReference type="InterPro" id="IPR036869">
    <property type="entry name" value="J_dom_sf"/>
</dbReference>
<dbReference type="AlphaFoldDB" id="A0A4S3KSP0"/>
<protein>
    <recommendedName>
        <fullName evidence="4">J domain-containing protein</fullName>
    </recommendedName>
</protein>
<gene>
    <name evidence="2" type="ORF">B1806_00965</name>
</gene>
<reference evidence="2 3" key="1">
    <citation type="submission" date="2017-02" db="EMBL/GenBank/DDBJ databases">
        <title>Whole genome sequencing of Metallibacterium scheffleri DSM 24874 (T).</title>
        <authorList>
            <person name="Kumar S."/>
            <person name="Patil P."/>
            <person name="Patil P.B."/>
        </authorList>
    </citation>
    <scope>NUCLEOTIDE SEQUENCE [LARGE SCALE GENOMIC DNA]</scope>
    <source>
        <strain evidence="2 3">DSM 24874</strain>
    </source>
</reference>